<name>A0A2K8NZE5_9MOLU</name>
<keyword evidence="1" id="KW-1133">Transmembrane helix</keyword>
<accession>A0A2K8NZE5</accession>
<reference evidence="2 3" key="1">
    <citation type="submission" date="2017-11" db="EMBL/GenBank/DDBJ databases">
        <title>Genome sequence of Entomoplasma somnilux PYAN-1 (ATCC 49194).</title>
        <authorList>
            <person name="Lo W.-S."/>
            <person name="Gasparich G.E."/>
            <person name="Kuo C.-H."/>
        </authorList>
    </citation>
    <scope>NUCLEOTIDE SEQUENCE [LARGE SCALE GENOMIC DNA]</scope>
    <source>
        <strain evidence="2 3">PYAN-1</strain>
    </source>
</reference>
<evidence type="ECO:0008006" key="4">
    <source>
        <dbReference type="Google" id="ProtNLM"/>
    </source>
</evidence>
<dbReference type="Proteomes" id="UP000232230">
    <property type="component" value="Chromosome"/>
</dbReference>
<keyword evidence="1" id="KW-0812">Transmembrane</keyword>
<feature type="transmembrane region" description="Helical" evidence="1">
    <location>
        <begin position="43"/>
        <end position="59"/>
    </location>
</feature>
<keyword evidence="1" id="KW-0472">Membrane</keyword>
<evidence type="ECO:0000313" key="2">
    <source>
        <dbReference type="EMBL" id="ATZ18588.1"/>
    </source>
</evidence>
<proteinExistence type="predicted"/>
<sequence>MLLIAVLDLIALVLIISLSKHSFMTVDGSIARINRVWVEGLSILGWFLCLTIYFWWYNLTISKGEELIKLVEKYLSLEELKLLKHYFKVWRLIPFSSRIII</sequence>
<dbReference type="AlphaFoldDB" id="A0A2K8NZE5"/>
<dbReference type="KEGG" id="esx:ESOMN_v1c02040"/>
<gene>
    <name evidence="2" type="ORF">ESOMN_v1c02040</name>
</gene>
<keyword evidence="3" id="KW-1185">Reference proteome</keyword>
<evidence type="ECO:0000313" key="3">
    <source>
        <dbReference type="Proteomes" id="UP000232230"/>
    </source>
</evidence>
<evidence type="ECO:0000256" key="1">
    <source>
        <dbReference type="SAM" id="Phobius"/>
    </source>
</evidence>
<organism evidence="2 3">
    <name type="scientific">Williamsoniiplasma somnilux</name>
    <dbReference type="NCBI Taxonomy" id="215578"/>
    <lineage>
        <taxon>Bacteria</taxon>
        <taxon>Bacillati</taxon>
        <taxon>Mycoplasmatota</taxon>
        <taxon>Mollicutes</taxon>
        <taxon>Entomoplasmatales</taxon>
        <taxon>Williamsoniiplasma</taxon>
    </lineage>
</organism>
<protein>
    <recommendedName>
        <fullName evidence="4">RDD domain-containing protein</fullName>
    </recommendedName>
</protein>
<dbReference type="EMBL" id="CP024965">
    <property type="protein sequence ID" value="ATZ18588.1"/>
    <property type="molecule type" value="Genomic_DNA"/>
</dbReference>